<reference evidence="1" key="1">
    <citation type="submission" date="2015-07" db="EMBL/GenBank/DDBJ databases">
        <title>MeaNS - Measles Nucleotide Surveillance Program.</title>
        <authorList>
            <person name="Tran T."/>
            <person name="Druce J."/>
        </authorList>
    </citation>
    <scope>NUCLEOTIDE SEQUENCE</scope>
    <source>
        <strain evidence="1">UCB-OBI-ISO-001</strain>
        <tissue evidence="1">Gonad</tissue>
    </source>
</reference>
<dbReference type="AlphaFoldDB" id="A0A0L8HHB0"/>
<name>A0A0L8HHB0_OCTBM</name>
<organism evidence="1">
    <name type="scientific">Octopus bimaculoides</name>
    <name type="common">California two-spotted octopus</name>
    <dbReference type="NCBI Taxonomy" id="37653"/>
    <lineage>
        <taxon>Eukaryota</taxon>
        <taxon>Metazoa</taxon>
        <taxon>Spiralia</taxon>
        <taxon>Lophotrochozoa</taxon>
        <taxon>Mollusca</taxon>
        <taxon>Cephalopoda</taxon>
        <taxon>Coleoidea</taxon>
        <taxon>Octopodiformes</taxon>
        <taxon>Octopoda</taxon>
        <taxon>Incirrata</taxon>
        <taxon>Octopodidae</taxon>
        <taxon>Octopus</taxon>
    </lineage>
</organism>
<dbReference type="EMBL" id="KQ418231">
    <property type="protein sequence ID" value="KOF88155.1"/>
    <property type="molecule type" value="Genomic_DNA"/>
</dbReference>
<evidence type="ECO:0000313" key="1">
    <source>
        <dbReference type="EMBL" id="KOF88155.1"/>
    </source>
</evidence>
<accession>A0A0L8HHB0</accession>
<gene>
    <name evidence="1" type="ORF">OCBIM_22015367mg</name>
</gene>
<sequence>MRWTNFKKDGQTDFQQRRPCSGQAATFRIIIEQLPQWNTEERVTLWELLRHFGLPEKIIRLVRAAYERSTCQVVHEASLTQPFTVLKGVRRMYLQFSFLFLSG</sequence>
<proteinExistence type="predicted"/>
<protein>
    <submittedName>
        <fullName evidence="1">Uncharacterized protein</fullName>
    </submittedName>
</protein>